<evidence type="ECO:0000256" key="1">
    <source>
        <dbReference type="SAM" id="Coils"/>
    </source>
</evidence>
<name>A0ABV4HJX9_9SPHI</name>
<dbReference type="InterPro" id="IPR009057">
    <property type="entry name" value="Homeodomain-like_sf"/>
</dbReference>
<dbReference type="EMBL" id="JBEOQB010000017">
    <property type="protein sequence ID" value="MEZ0454793.1"/>
    <property type="molecule type" value="Genomic_DNA"/>
</dbReference>
<evidence type="ECO:0008006" key="4">
    <source>
        <dbReference type="Google" id="ProtNLM"/>
    </source>
</evidence>
<keyword evidence="1" id="KW-0175">Coiled coil</keyword>
<gene>
    <name evidence="2" type="ORF">ABTW24_24620</name>
</gene>
<dbReference type="Proteomes" id="UP001566204">
    <property type="component" value="Unassembled WGS sequence"/>
</dbReference>
<organism evidence="2 3">
    <name type="scientific">Sphingobacterium thalpophilum</name>
    <dbReference type="NCBI Taxonomy" id="259"/>
    <lineage>
        <taxon>Bacteria</taxon>
        <taxon>Pseudomonadati</taxon>
        <taxon>Bacteroidota</taxon>
        <taxon>Sphingobacteriia</taxon>
        <taxon>Sphingobacteriales</taxon>
        <taxon>Sphingobacteriaceae</taxon>
        <taxon>Sphingobacterium</taxon>
    </lineage>
</organism>
<dbReference type="RefSeq" id="WP_370482780.1">
    <property type="nucleotide sequence ID" value="NZ_JBEOQA010000002.1"/>
</dbReference>
<dbReference type="InterPro" id="IPR036388">
    <property type="entry name" value="WH-like_DNA-bd_sf"/>
</dbReference>
<dbReference type="Gene3D" id="1.10.10.10">
    <property type="entry name" value="Winged helix-like DNA-binding domain superfamily/Winged helix DNA-binding domain"/>
    <property type="match status" value="1"/>
</dbReference>
<evidence type="ECO:0000313" key="3">
    <source>
        <dbReference type="Proteomes" id="UP001566204"/>
    </source>
</evidence>
<keyword evidence="3" id="KW-1185">Reference proteome</keyword>
<proteinExistence type="predicted"/>
<protein>
    <recommendedName>
        <fullName evidence="4">Transposase</fullName>
    </recommendedName>
</protein>
<feature type="coiled-coil region" evidence="1">
    <location>
        <begin position="84"/>
        <end position="118"/>
    </location>
</feature>
<sequence length="134" mass="15716">MTKKSNVDYSKPFQRIGRSYPEELKKRLVQEVESGRLSQRAVERTYKINRKTIDSWITQFSLLPLKRNELIAKPMKEPNENSKIKRLSKQVLELQKALEKANLKINGLETLIQVSEEELKIKIRKKHGAKQSKE</sequence>
<reference evidence="2 3" key="1">
    <citation type="submission" date="2024-06" db="EMBL/GenBank/DDBJ databases">
        <title>Soil Sphingobacterium thalpophilum.</title>
        <authorList>
            <person name="Yang J."/>
            <person name="Li J."/>
        </authorList>
    </citation>
    <scope>NUCLEOTIDE SEQUENCE [LARGE SCALE GENOMIC DNA]</scope>
    <source>
        <strain evidence="2 3">22g91tb</strain>
    </source>
</reference>
<comment type="caution">
    <text evidence="2">The sequence shown here is derived from an EMBL/GenBank/DDBJ whole genome shotgun (WGS) entry which is preliminary data.</text>
</comment>
<accession>A0ABV4HJX9</accession>
<dbReference type="SUPFAM" id="SSF46689">
    <property type="entry name" value="Homeodomain-like"/>
    <property type="match status" value="1"/>
</dbReference>
<evidence type="ECO:0000313" key="2">
    <source>
        <dbReference type="EMBL" id="MEZ0454793.1"/>
    </source>
</evidence>